<dbReference type="Gene3D" id="1.25.40.420">
    <property type="match status" value="1"/>
</dbReference>
<name>A0A3Q0KNM5_SCHMA</name>
<protein>
    <submittedName>
        <fullName evidence="6">Kelch-related proteins</fullName>
    </submittedName>
</protein>
<dbReference type="FunFam" id="1.25.40.420:FF:000001">
    <property type="entry name" value="Kelch-like family member 12"/>
    <property type="match status" value="1"/>
</dbReference>
<dbReference type="Gene3D" id="3.30.710.10">
    <property type="entry name" value="Potassium Channel Kv1.1, Chain A"/>
    <property type="match status" value="1"/>
</dbReference>
<evidence type="ECO:0000256" key="1">
    <source>
        <dbReference type="ARBA" id="ARBA00022441"/>
    </source>
</evidence>
<evidence type="ECO:0000256" key="2">
    <source>
        <dbReference type="ARBA" id="ARBA00022737"/>
    </source>
</evidence>
<dbReference type="Pfam" id="PF07707">
    <property type="entry name" value="BACK"/>
    <property type="match status" value="1"/>
</dbReference>
<dbReference type="SMART" id="SM00875">
    <property type="entry name" value="BACK"/>
    <property type="match status" value="1"/>
</dbReference>
<dbReference type="InterPro" id="IPR011333">
    <property type="entry name" value="SKP1/BTB/POZ_sf"/>
</dbReference>
<evidence type="ECO:0000313" key="5">
    <source>
        <dbReference type="Proteomes" id="UP000008854"/>
    </source>
</evidence>
<feature type="domain" description="BTB" evidence="4">
    <location>
        <begin position="32"/>
        <end position="99"/>
    </location>
</feature>
<dbReference type="InParanoid" id="A0A3Q0KNM5"/>
<dbReference type="PANTHER" id="PTHR24412:SF489">
    <property type="entry name" value="RING FINGER DOMAIN AND KELCH REPEAT-CONTAINING PROTEIN DDB_G0271372"/>
    <property type="match status" value="1"/>
</dbReference>
<dbReference type="SMART" id="SM00225">
    <property type="entry name" value="BTB"/>
    <property type="match status" value="1"/>
</dbReference>
<reference evidence="6" key="2">
    <citation type="submission" date="2018-12" db="UniProtKB">
        <authorList>
            <consortium name="WormBaseParasite"/>
        </authorList>
    </citation>
    <scope>IDENTIFICATION</scope>
    <source>
        <strain evidence="6">Puerto Rican</strain>
    </source>
</reference>
<dbReference type="Gene3D" id="2.120.10.80">
    <property type="entry name" value="Kelch-type beta propeller"/>
    <property type="match status" value="2"/>
</dbReference>
<dbReference type="InterPro" id="IPR015915">
    <property type="entry name" value="Kelch-typ_b-propeller"/>
</dbReference>
<dbReference type="InterPro" id="IPR006652">
    <property type="entry name" value="Kelch_1"/>
</dbReference>
<dbReference type="Proteomes" id="UP000008854">
    <property type="component" value="Unassembled WGS sequence"/>
</dbReference>
<dbReference type="PROSITE" id="PS50097">
    <property type="entry name" value="BTB"/>
    <property type="match status" value="1"/>
</dbReference>
<dbReference type="STRING" id="6183.A0A3Q0KNM5"/>
<evidence type="ECO:0000256" key="3">
    <source>
        <dbReference type="SAM" id="MobiDB-lite"/>
    </source>
</evidence>
<keyword evidence="2" id="KW-0677">Repeat</keyword>
<feature type="compositionally biased region" description="Low complexity" evidence="3">
    <location>
        <begin position="507"/>
        <end position="529"/>
    </location>
</feature>
<dbReference type="InterPro" id="IPR011705">
    <property type="entry name" value="BACK"/>
</dbReference>
<dbReference type="Pfam" id="PF00651">
    <property type="entry name" value="BTB"/>
    <property type="match status" value="1"/>
</dbReference>
<dbReference type="InterPro" id="IPR000210">
    <property type="entry name" value="BTB/POZ_dom"/>
</dbReference>
<dbReference type="SUPFAM" id="SSF50965">
    <property type="entry name" value="Galactose oxidase, central domain"/>
    <property type="match status" value="1"/>
</dbReference>
<dbReference type="InterPro" id="IPR011043">
    <property type="entry name" value="Gal_Oxase/kelch_b-propeller"/>
</dbReference>
<dbReference type="Pfam" id="PF01344">
    <property type="entry name" value="Kelch_1"/>
    <property type="match status" value="2"/>
</dbReference>
<dbReference type="SMART" id="SM00612">
    <property type="entry name" value="Kelch"/>
    <property type="match status" value="3"/>
</dbReference>
<dbReference type="PANTHER" id="PTHR24412">
    <property type="entry name" value="KELCH PROTEIN"/>
    <property type="match status" value="1"/>
</dbReference>
<evidence type="ECO:0000259" key="4">
    <source>
        <dbReference type="PROSITE" id="PS50097"/>
    </source>
</evidence>
<reference evidence="5" key="1">
    <citation type="journal article" date="2012" name="PLoS Negl. Trop. Dis.">
        <title>A systematically improved high quality genome and transcriptome of the human blood fluke Schistosoma mansoni.</title>
        <authorList>
            <person name="Protasio A.V."/>
            <person name="Tsai I.J."/>
            <person name="Babbage A."/>
            <person name="Nichol S."/>
            <person name="Hunt M."/>
            <person name="Aslett M.A."/>
            <person name="De Silva N."/>
            <person name="Velarde G.S."/>
            <person name="Anderson T.J."/>
            <person name="Clark R.C."/>
            <person name="Davidson C."/>
            <person name="Dillon G.P."/>
            <person name="Holroyd N.E."/>
            <person name="LoVerde P.T."/>
            <person name="Lloyd C."/>
            <person name="McQuillan J."/>
            <person name="Oliveira G."/>
            <person name="Otto T.D."/>
            <person name="Parker-Manuel S.J."/>
            <person name="Quail M.A."/>
            <person name="Wilson R.A."/>
            <person name="Zerlotini A."/>
            <person name="Dunne D.W."/>
            <person name="Berriman M."/>
        </authorList>
    </citation>
    <scope>NUCLEOTIDE SEQUENCE [LARGE SCALE GENOMIC DNA]</scope>
    <source>
        <strain evidence="5">Puerto Rican</strain>
    </source>
</reference>
<dbReference type="WBParaSite" id="Smp_143070.1">
    <property type="protein sequence ID" value="Smp_143070.1"/>
    <property type="gene ID" value="Smp_143070"/>
</dbReference>
<dbReference type="SUPFAM" id="SSF54695">
    <property type="entry name" value="POZ domain"/>
    <property type="match status" value="1"/>
</dbReference>
<organism evidence="5 6">
    <name type="scientific">Schistosoma mansoni</name>
    <name type="common">Blood fluke</name>
    <dbReference type="NCBI Taxonomy" id="6183"/>
    <lineage>
        <taxon>Eukaryota</taxon>
        <taxon>Metazoa</taxon>
        <taxon>Spiralia</taxon>
        <taxon>Lophotrochozoa</taxon>
        <taxon>Platyhelminthes</taxon>
        <taxon>Trematoda</taxon>
        <taxon>Digenea</taxon>
        <taxon>Strigeidida</taxon>
        <taxon>Schistosomatoidea</taxon>
        <taxon>Schistosomatidae</taxon>
        <taxon>Schistosoma</taxon>
    </lineage>
</organism>
<feature type="region of interest" description="Disordered" evidence="3">
    <location>
        <begin position="484"/>
        <end position="537"/>
    </location>
</feature>
<proteinExistence type="predicted"/>
<dbReference type="ExpressionAtlas" id="A0A3Q0KNM5">
    <property type="expression patterns" value="baseline"/>
</dbReference>
<evidence type="ECO:0000313" key="6">
    <source>
        <dbReference type="WBParaSite" id="Smp_143070.1"/>
    </source>
</evidence>
<keyword evidence="5" id="KW-1185">Reference proteome</keyword>
<keyword evidence="1" id="KW-0880">Kelch repeat</keyword>
<accession>A0A3Q0KNM5</accession>
<dbReference type="AlphaFoldDB" id="A0A3Q0KNM5"/>
<sequence>MMEFERLSENISEQLVQTTRSLQSFRDRSLFTDVILCAGDEELPCHKAVLAASSAYFLAMFSSPYKEQQTSRVKLDYISPWALRRLLDFAYLGCLEITEATVQDIFLAASLLDYPIAIKYCVEFMKSHLDVTNCLGIEALAEMHNITDLAQSSHKLAVENFSSLLRESNEWTNLPISTVISYISSDDLDVPSEQFVWDACINWVDQSSETRIVYLPQLLSHIRLKYLEKEMLEIQLQENPLIIESKIAQNIIRYFLHNAYNGDDNPSMYVNNLPARLATLKHPTLVVLGGLNTCILNCMQSFSPSRTVWQTCPSMPVDSLAWFSVSVIANTLFVIGGIKAGTLMDSVYAYSPVRSSWSQRKCMPQARARHFSVSVGSRYIFVFGGVTMSTNSNHRYHSSDRVIMNHLQETNSSSNRRNHVSSRLSAFNPNLPVTELDIPTLNFEKSIIRYDICSDTWLNVGETDNPRLESHVVLINESNENASFNLQSSDGIHETDSEQNSLRSDLSDNTSVSENNTTNNNSNGTNQTNKTRRRNNSMNVNFERVFVEIGGITESQPHGTDQVAFYRLRPDYTVFCTADYIKLPQQVRYVNCCAHQDTNLVYIFWESTSELSVLDLHRHTLRSLAPLVSSSTSSPNEARIHAGLSWVGEHLYVIGGFSEFVGDDRRPTGPRDDVHCYDPTTNTWSCIKVLNTTVPRAIFGCVCLNM</sequence>